<sequence length="206" mass="22890">MKQIILAALFVTPLVLNAQEKPLKPEQVKKENAATAIQEKEVAAQKSEAEVALAEGKEIVVKDTTHVYSVKSVAENSGFGQALAFEGIWKVDLNLAKKEIVVTGGTMKNLTDKPSNNLRIMVYFADKEFDLQKPDLIGTEFLTSDIETIAAQGKKESQSFISELKIETPLPAGRYYPYLLLGELNPQTQQYDVKDIKVFKEFISLP</sequence>
<evidence type="ECO:0000313" key="2">
    <source>
        <dbReference type="EMBL" id="SMC59995.1"/>
    </source>
</evidence>
<dbReference type="RefSeq" id="WP_084017081.1">
    <property type="nucleotide sequence ID" value="NZ_FWXS01000004.1"/>
</dbReference>
<reference evidence="2 3" key="1">
    <citation type="submission" date="2017-04" db="EMBL/GenBank/DDBJ databases">
        <authorList>
            <person name="Afonso C.L."/>
            <person name="Miller P.J."/>
            <person name="Scott M.A."/>
            <person name="Spackman E."/>
            <person name="Goraichik I."/>
            <person name="Dimitrov K.M."/>
            <person name="Suarez D.L."/>
            <person name="Swayne D.E."/>
        </authorList>
    </citation>
    <scope>NUCLEOTIDE SEQUENCE [LARGE SCALE GENOMIC DNA]</scope>
    <source>
        <strain evidence="2 3">CGMCC 1.12708</strain>
    </source>
</reference>
<keyword evidence="1" id="KW-0175">Coiled coil</keyword>
<organism evidence="2 3">
    <name type="scientific">Moheibacter sediminis</name>
    <dbReference type="NCBI Taxonomy" id="1434700"/>
    <lineage>
        <taxon>Bacteria</taxon>
        <taxon>Pseudomonadati</taxon>
        <taxon>Bacteroidota</taxon>
        <taxon>Flavobacteriia</taxon>
        <taxon>Flavobacteriales</taxon>
        <taxon>Weeksellaceae</taxon>
        <taxon>Moheibacter</taxon>
    </lineage>
</organism>
<dbReference type="Proteomes" id="UP000192393">
    <property type="component" value="Unassembled WGS sequence"/>
</dbReference>
<name>A0A1W2AH32_9FLAO</name>
<keyword evidence="3" id="KW-1185">Reference proteome</keyword>
<evidence type="ECO:0000256" key="1">
    <source>
        <dbReference type="SAM" id="Coils"/>
    </source>
</evidence>
<dbReference type="AlphaFoldDB" id="A0A1W2AH32"/>
<feature type="coiled-coil region" evidence="1">
    <location>
        <begin position="30"/>
        <end position="57"/>
    </location>
</feature>
<evidence type="ECO:0000313" key="3">
    <source>
        <dbReference type="Proteomes" id="UP000192393"/>
    </source>
</evidence>
<gene>
    <name evidence="2" type="ORF">SAMN06296427_104164</name>
</gene>
<dbReference type="EMBL" id="FWXS01000004">
    <property type="protein sequence ID" value="SMC59995.1"/>
    <property type="molecule type" value="Genomic_DNA"/>
</dbReference>
<accession>A0A1W2AH32</accession>
<proteinExistence type="predicted"/>
<protein>
    <submittedName>
        <fullName evidence="2">Uncharacterized protein</fullName>
    </submittedName>
</protein>